<evidence type="ECO:0000256" key="4">
    <source>
        <dbReference type="SAM" id="SignalP"/>
    </source>
</evidence>
<dbReference type="InterPro" id="IPR041722">
    <property type="entry name" value="TakP/all3028"/>
</dbReference>
<feature type="binding site" evidence="2">
    <location>
        <position position="159"/>
    </location>
    <ligand>
        <name>substrate</name>
    </ligand>
</feature>
<dbReference type="KEGG" id="meso:BSQ44_22410"/>
<name>A0A1L3SWM0_9HYPH</name>
<sequence>MDRRSFIKKAGFAGAGAAAATTLAAPAIAQSSPKITWRLTSSFPKSLDTIYGGAEVFSKMVSEATDGNFEIQVFAAGEIVPGLQAADAVTAGTVEACHTVSYYYWGKDPVWALGAAVPFALNARGMNAWHYQGGGIDLMNEFYAQHNIVGFPGGNTGVQMGGWFRKEINTVADLQGLKMRIGGFAGRIMEKLGAVPQQIAGGDIYPSLEKGTIDAAEWVGPYDDEKLGFYKVAPFYYYPGWWEGGPTVHLMFNKEKFDELPANYQSLLRTAAQAENSNMLQKYDYLNPDALKRLVANGTQLRPFSQEILSACFDASLGIYDELTGSNPTFKKIWDSITEFRGKHFLYQQVAEYNYDTFMMVQQRAGKL</sequence>
<gene>
    <name evidence="5" type="ORF">BSQ44_22410</name>
</gene>
<dbReference type="GO" id="GO:0043177">
    <property type="term" value="F:organic acid binding"/>
    <property type="evidence" value="ECO:0007669"/>
    <property type="project" value="InterPro"/>
</dbReference>
<dbReference type="GO" id="GO:0031317">
    <property type="term" value="C:tripartite ATP-independent periplasmic transporter complex"/>
    <property type="evidence" value="ECO:0007669"/>
    <property type="project" value="InterPro"/>
</dbReference>
<evidence type="ECO:0000313" key="5">
    <source>
        <dbReference type="EMBL" id="APH73826.1"/>
    </source>
</evidence>
<accession>A0A1L3SWM0</accession>
<dbReference type="GO" id="GO:0046872">
    <property type="term" value="F:metal ion binding"/>
    <property type="evidence" value="ECO:0007669"/>
    <property type="project" value="UniProtKB-KW"/>
</dbReference>
<dbReference type="OrthoDB" id="9780733at2"/>
<feature type="binding site" evidence="3">
    <location>
        <position position="243"/>
    </location>
    <ligand>
        <name>substrate</name>
    </ligand>
</feature>
<feature type="signal peptide" evidence="4">
    <location>
        <begin position="1"/>
        <end position="24"/>
    </location>
</feature>
<dbReference type="EMBL" id="CP018171">
    <property type="protein sequence ID" value="APH73826.1"/>
    <property type="molecule type" value="Genomic_DNA"/>
</dbReference>
<dbReference type="NCBIfam" id="NF037995">
    <property type="entry name" value="TRAP_S1"/>
    <property type="match status" value="1"/>
</dbReference>
<feature type="binding site" evidence="3">
    <location>
        <position position="217"/>
    </location>
    <ligand>
        <name>substrate</name>
    </ligand>
</feature>
<dbReference type="AlphaFoldDB" id="A0A1L3SWM0"/>
<evidence type="ECO:0000256" key="1">
    <source>
        <dbReference type="ARBA" id="ARBA00022729"/>
    </source>
</evidence>
<keyword evidence="3" id="KW-0479">Metal-binding</keyword>
<dbReference type="Gene3D" id="3.40.190.10">
    <property type="entry name" value="Periplasmic binding protein-like II"/>
    <property type="match status" value="1"/>
</dbReference>
<dbReference type="NCBIfam" id="TIGR01409">
    <property type="entry name" value="TAT_signal_seq"/>
    <property type="match status" value="1"/>
</dbReference>
<evidence type="ECO:0000256" key="2">
    <source>
        <dbReference type="PIRSR" id="PIRSR039026-1"/>
    </source>
</evidence>
<dbReference type="GO" id="GO:0055085">
    <property type="term" value="P:transmembrane transport"/>
    <property type="evidence" value="ECO:0007669"/>
    <property type="project" value="InterPro"/>
</dbReference>
<dbReference type="PROSITE" id="PS51318">
    <property type="entry name" value="TAT"/>
    <property type="match status" value="1"/>
</dbReference>
<organism evidence="5 6">
    <name type="scientific">Aquibium oceanicum</name>
    <dbReference type="NCBI Taxonomy" id="1670800"/>
    <lineage>
        <taxon>Bacteria</taxon>
        <taxon>Pseudomonadati</taxon>
        <taxon>Pseudomonadota</taxon>
        <taxon>Alphaproteobacteria</taxon>
        <taxon>Hyphomicrobiales</taxon>
        <taxon>Phyllobacteriaceae</taxon>
        <taxon>Aquibium</taxon>
    </lineage>
</organism>
<feature type="binding site" evidence="3">
    <location>
        <position position="218"/>
    </location>
    <ligand>
        <name>Na(+)</name>
        <dbReference type="ChEBI" id="CHEBI:29101"/>
    </ligand>
</feature>
<evidence type="ECO:0000256" key="3">
    <source>
        <dbReference type="PIRSR" id="PIRSR039026-2"/>
    </source>
</evidence>
<dbReference type="STRING" id="1670800.BSQ44_22410"/>
<dbReference type="Gene3D" id="3.40.190.170">
    <property type="entry name" value="Bacterial extracellular solute-binding protein, family 7"/>
    <property type="match status" value="1"/>
</dbReference>
<dbReference type="InterPro" id="IPR038404">
    <property type="entry name" value="TRAP_DctP_sf"/>
</dbReference>
<dbReference type="PANTHER" id="PTHR33376">
    <property type="match status" value="1"/>
</dbReference>
<dbReference type="PANTHER" id="PTHR33376:SF5">
    <property type="entry name" value="EXTRACYTOPLASMIC SOLUTE RECEPTOR PROTEIN"/>
    <property type="match status" value="1"/>
</dbReference>
<dbReference type="PIRSF" id="PIRSF039026">
    <property type="entry name" value="SiaP"/>
    <property type="match status" value="1"/>
</dbReference>
<dbReference type="CDD" id="cd13682">
    <property type="entry name" value="PBP2_TRAP_alpha-ketoacid"/>
    <property type="match status" value="1"/>
</dbReference>
<evidence type="ECO:0000313" key="6">
    <source>
        <dbReference type="Proteomes" id="UP000182840"/>
    </source>
</evidence>
<dbReference type="InterPro" id="IPR018389">
    <property type="entry name" value="DctP_fam"/>
</dbReference>
<protein>
    <submittedName>
        <fullName evidence="5">ABC transporter substrate-binding protein</fullName>
    </submittedName>
</protein>
<dbReference type="FunFam" id="3.40.190.10:FF:000371">
    <property type="entry name" value="Alpha-keto acid-binding periplasmic protein TakP"/>
    <property type="match status" value="1"/>
</dbReference>
<feature type="chain" id="PRO_5011978576" evidence="4">
    <location>
        <begin position="25"/>
        <end position="368"/>
    </location>
</feature>
<dbReference type="Proteomes" id="UP000182840">
    <property type="component" value="Chromosome"/>
</dbReference>
<dbReference type="GO" id="GO:0015849">
    <property type="term" value="P:organic acid transport"/>
    <property type="evidence" value="ECO:0007669"/>
    <property type="project" value="InterPro"/>
</dbReference>
<proteinExistence type="predicted"/>
<feature type="binding site" evidence="2">
    <location>
        <position position="180"/>
    </location>
    <ligand>
        <name>substrate</name>
    </ligand>
</feature>
<keyword evidence="6" id="KW-1185">Reference proteome</keyword>
<dbReference type="InterPro" id="IPR026289">
    <property type="entry name" value="SBP_TakP-like"/>
</dbReference>
<dbReference type="Pfam" id="PF03480">
    <property type="entry name" value="DctP"/>
    <property type="match status" value="1"/>
</dbReference>
<keyword evidence="1 4" id="KW-0732">Signal</keyword>
<dbReference type="InterPro" id="IPR006311">
    <property type="entry name" value="TAT_signal"/>
</dbReference>
<dbReference type="InterPro" id="IPR019546">
    <property type="entry name" value="TAT_signal_bac_arc"/>
</dbReference>
<dbReference type="RefSeq" id="WP_072607289.1">
    <property type="nucleotide sequence ID" value="NZ_CP018171.1"/>
</dbReference>
<reference evidence="6" key="1">
    <citation type="submission" date="2016-11" db="EMBL/GenBank/DDBJ databases">
        <title>Mesorhizobium oceanicum sp. nov., isolated from deep seawater in South China Sea.</title>
        <authorList>
            <person name="Fu G.-Y."/>
        </authorList>
    </citation>
    <scope>NUCLEOTIDE SEQUENCE [LARGE SCALE GENOMIC DNA]</scope>
    <source>
        <strain evidence="6">B7</strain>
    </source>
</reference>